<dbReference type="InterPro" id="IPR017441">
    <property type="entry name" value="Protein_kinase_ATP_BS"/>
</dbReference>
<dbReference type="InterPro" id="IPR012291">
    <property type="entry name" value="CBM2_carb-bd_dom_sf"/>
</dbReference>
<evidence type="ECO:0000256" key="5">
    <source>
        <dbReference type="ARBA" id="ARBA00022777"/>
    </source>
</evidence>
<dbReference type="Gene3D" id="1.10.510.10">
    <property type="entry name" value="Transferase(Phosphotransferase) domain 1"/>
    <property type="match status" value="1"/>
</dbReference>
<evidence type="ECO:0000256" key="9">
    <source>
        <dbReference type="PROSITE-ProRule" id="PRU10141"/>
    </source>
</evidence>
<sequence>MGRTERNGHSGSLRVAGRYRLVEKLGTGGMSVVWRGYDETLGREVAVKVLSPQLAEDRTFRDRLRQEALAAARLCHPHITGVYDFGEALLADQQLTVPYVVMELNDGESVGARIGRQGSLDWREAVMVCAEVASALATAHARGVVHRDVTPANVMLTGAGAKVVDFGISAVVGQRDAGPDGSLLGTPAYLAPERLAGAQVSAATDVYALGLLLYRALTGRMPWPAESTAEALRAHLYADPDPVPELPGMPAAVADLCLRCLAKDPADRPPSAELARALAATVGVRPIIPPLRPGELSSVPLGPAAVPSGAATAPVPPGAAERSPAPAARGVVPAPPAPEGKSRLASTQVLKLRLRAGLRIGAALRLGRVRALGGGVFVGNRLRRCRPAAASNRLSAVAALASVLLLAGSALSWSARREAADAGRSSASAAGPAPGGGTVQRVRCAVRYQVKRDSGDTFEARLTVQTTGGPDGWRVDFSFPGGQRLAGTPKAVTQHGRHVMIHGQGRSRVLTLRGGYRQRNPLPLSFAMNGHPCRVEVLGSVSEPAPVEDDSVSAASAEDRPGPEQTIRKRKRPPARHGGSPRKQTPPPPPAARTPAPPAKRSGGFSLAL</sequence>
<dbReference type="EMBL" id="JACHNB010000001">
    <property type="protein sequence ID" value="MBB4738750.1"/>
    <property type="molecule type" value="Genomic_DNA"/>
</dbReference>
<organism evidence="12 13">
    <name type="scientific">Actinoplanes octamycinicus</name>
    <dbReference type="NCBI Taxonomy" id="135948"/>
    <lineage>
        <taxon>Bacteria</taxon>
        <taxon>Bacillati</taxon>
        <taxon>Actinomycetota</taxon>
        <taxon>Actinomycetes</taxon>
        <taxon>Micromonosporales</taxon>
        <taxon>Micromonosporaceae</taxon>
        <taxon>Actinoplanes</taxon>
    </lineage>
</organism>
<dbReference type="GO" id="GO:0005975">
    <property type="term" value="P:carbohydrate metabolic process"/>
    <property type="evidence" value="ECO:0007669"/>
    <property type="project" value="InterPro"/>
</dbReference>
<dbReference type="SMART" id="SM00637">
    <property type="entry name" value="CBD_II"/>
    <property type="match status" value="1"/>
</dbReference>
<proteinExistence type="predicted"/>
<comment type="caution">
    <text evidence="12">The sequence shown here is derived from an EMBL/GenBank/DDBJ whole genome shotgun (WGS) entry which is preliminary data.</text>
</comment>
<dbReference type="FunFam" id="3.30.200.20:FF:000035">
    <property type="entry name" value="Serine/threonine protein kinase Stk1"/>
    <property type="match status" value="1"/>
</dbReference>
<keyword evidence="6 9" id="KW-0067">ATP-binding</keyword>
<evidence type="ECO:0000256" key="8">
    <source>
        <dbReference type="ARBA" id="ARBA00048679"/>
    </source>
</evidence>
<evidence type="ECO:0000313" key="13">
    <source>
        <dbReference type="Proteomes" id="UP000546162"/>
    </source>
</evidence>
<protein>
    <recommendedName>
        <fullName evidence="1">non-specific serine/threonine protein kinase</fullName>
        <ecNumber evidence="1">2.7.11.1</ecNumber>
    </recommendedName>
</protein>
<dbReference type="GO" id="GO:0030247">
    <property type="term" value="F:polysaccharide binding"/>
    <property type="evidence" value="ECO:0007669"/>
    <property type="project" value="InterPro"/>
</dbReference>
<dbReference type="Gene3D" id="3.30.200.20">
    <property type="entry name" value="Phosphorylase Kinase, domain 1"/>
    <property type="match status" value="1"/>
</dbReference>
<feature type="region of interest" description="Disordered" evidence="10">
    <location>
        <begin position="544"/>
        <end position="609"/>
    </location>
</feature>
<evidence type="ECO:0000256" key="3">
    <source>
        <dbReference type="ARBA" id="ARBA00022679"/>
    </source>
</evidence>
<feature type="region of interest" description="Disordered" evidence="10">
    <location>
        <begin position="307"/>
        <end position="343"/>
    </location>
</feature>
<evidence type="ECO:0000313" key="12">
    <source>
        <dbReference type="EMBL" id="MBB4738750.1"/>
    </source>
</evidence>
<dbReference type="CDD" id="cd14014">
    <property type="entry name" value="STKc_PknB_like"/>
    <property type="match status" value="1"/>
</dbReference>
<dbReference type="Pfam" id="PF00069">
    <property type="entry name" value="Pkinase"/>
    <property type="match status" value="1"/>
</dbReference>
<feature type="domain" description="Protein kinase" evidence="11">
    <location>
        <begin position="19"/>
        <end position="288"/>
    </location>
</feature>
<accession>A0A7W7M6H8</accession>
<keyword evidence="5 12" id="KW-0418">Kinase</keyword>
<feature type="binding site" evidence="9">
    <location>
        <position position="48"/>
    </location>
    <ligand>
        <name>ATP</name>
        <dbReference type="ChEBI" id="CHEBI:30616"/>
    </ligand>
</feature>
<comment type="catalytic activity">
    <reaction evidence="7">
        <text>L-threonyl-[protein] + ATP = O-phospho-L-threonyl-[protein] + ADP + H(+)</text>
        <dbReference type="Rhea" id="RHEA:46608"/>
        <dbReference type="Rhea" id="RHEA-COMP:11060"/>
        <dbReference type="Rhea" id="RHEA-COMP:11605"/>
        <dbReference type="ChEBI" id="CHEBI:15378"/>
        <dbReference type="ChEBI" id="CHEBI:30013"/>
        <dbReference type="ChEBI" id="CHEBI:30616"/>
        <dbReference type="ChEBI" id="CHEBI:61977"/>
        <dbReference type="ChEBI" id="CHEBI:456216"/>
        <dbReference type="EC" id="2.7.11.1"/>
    </reaction>
</comment>
<dbReference type="InterPro" id="IPR008965">
    <property type="entry name" value="CBM2/CBM3_carb-bd_dom_sf"/>
</dbReference>
<dbReference type="EC" id="2.7.11.1" evidence="1"/>
<feature type="compositionally biased region" description="Pro residues" evidence="10">
    <location>
        <begin position="584"/>
        <end position="598"/>
    </location>
</feature>
<keyword evidence="2" id="KW-0723">Serine/threonine-protein kinase</keyword>
<dbReference type="InterPro" id="IPR000719">
    <property type="entry name" value="Prot_kinase_dom"/>
</dbReference>
<keyword evidence="4 9" id="KW-0547">Nucleotide-binding</keyword>
<dbReference type="PROSITE" id="PS00109">
    <property type="entry name" value="PROTEIN_KINASE_TYR"/>
    <property type="match status" value="1"/>
</dbReference>
<evidence type="ECO:0000256" key="10">
    <source>
        <dbReference type="SAM" id="MobiDB-lite"/>
    </source>
</evidence>
<dbReference type="Gene3D" id="2.60.40.290">
    <property type="match status" value="1"/>
</dbReference>
<dbReference type="InterPro" id="IPR008266">
    <property type="entry name" value="Tyr_kinase_AS"/>
</dbReference>
<evidence type="ECO:0000256" key="7">
    <source>
        <dbReference type="ARBA" id="ARBA00047899"/>
    </source>
</evidence>
<evidence type="ECO:0000256" key="6">
    <source>
        <dbReference type="ARBA" id="ARBA00022840"/>
    </source>
</evidence>
<dbReference type="AlphaFoldDB" id="A0A7W7M6H8"/>
<evidence type="ECO:0000256" key="2">
    <source>
        <dbReference type="ARBA" id="ARBA00022527"/>
    </source>
</evidence>
<feature type="compositionally biased region" description="Low complexity" evidence="10">
    <location>
        <begin position="307"/>
        <end position="332"/>
    </location>
</feature>
<name>A0A7W7M6H8_9ACTN</name>
<dbReference type="InterPro" id="IPR011009">
    <property type="entry name" value="Kinase-like_dom_sf"/>
</dbReference>
<dbReference type="PANTHER" id="PTHR43289">
    <property type="entry name" value="MITOGEN-ACTIVATED PROTEIN KINASE KINASE KINASE 20-RELATED"/>
    <property type="match status" value="1"/>
</dbReference>
<dbReference type="PROSITE" id="PS00107">
    <property type="entry name" value="PROTEIN_KINASE_ATP"/>
    <property type="match status" value="1"/>
</dbReference>
<keyword evidence="3 12" id="KW-0808">Transferase</keyword>
<dbReference type="GO" id="GO:0005524">
    <property type="term" value="F:ATP binding"/>
    <property type="evidence" value="ECO:0007669"/>
    <property type="project" value="UniProtKB-UniRule"/>
</dbReference>
<dbReference type="SUPFAM" id="SSF56112">
    <property type="entry name" value="Protein kinase-like (PK-like)"/>
    <property type="match status" value="1"/>
</dbReference>
<evidence type="ECO:0000259" key="11">
    <source>
        <dbReference type="PROSITE" id="PS50011"/>
    </source>
</evidence>
<dbReference type="InterPro" id="IPR001919">
    <property type="entry name" value="CBD2"/>
</dbReference>
<dbReference type="PANTHER" id="PTHR43289:SF6">
    <property type="entry name" value="SERINE_THREONINE-PROTEIN KINASE NEKL-3"/>
    <property type="match status" value="1"/>
</dbReference>
<dbReference type="GO" id="GO:0004674">
    <property type="term" value="F:protein serine/threonine kinase activity"/>
    <property type="evidence" value="ECO:0007669"/>
    <property type="project" value="UniProtKB-KW"/>
</dbReference>
<dbReference type="RefSeq" id="WP_185039348.1">
    <property type="nucleotide sequence ID" value="NZ_BAABFG010000005.1"/>
</dbReference>
<dbReference type="GO" id="GO:0004553">
    <property type="term" value="F:hydrolase activity, hydrolyzing O-glycosyl compounds"/>
    <property type="evidence" value="ECO:0007669"/>
    <property type="project" value="InterPro"/>
</dbReference>
<dbReference type="PROSITE" id="PS50011">
    <property type="entry name" value="PROTEIN_KINASE_DOM"/>
    <property type="match status" value="1"/>
</dbReference>
<dbReference type="Proteomes" id="UP000546162">
    <property type="component" value="Unassembled WGS sequence"/>
</dbReference>
<keyword evidence="13" id="KW-1185">Reference proteome</keyword>
<evidence type="ECO:0000256" key="4">
    <source>
        <dbReference type="ARBA" id="ARBA00022741"/>
    </source>
</evidence>
<comment type="catalytic activity">
    <reaction evidence="8">
        <text>L-seryl-[protein] + ATP = O-phospho-L-seryl-[protein] + ADP + H(+)</text>
        <dbReference type="Rhea" id="RHEA:17989"/>
        <dbReference type="Rhea" id="RHEA-COMP:9863"/>
        <dbReference type="Rhea" id="RHEA-COMP:11604"/>
        <dbReference type="ChEBI" id="CHEBI:15378"/>
        <dbReference type="ChEBI" id="CHEBI:29999"/>
        <dbReference type="ChEBI" id="CHEBI:30616"/>
        <dbReference type="ChEBI" id="CHEBI:83421"/>
        <dbReference type="ChEBI" id="CHEBI:456216"/>
        <dbReference type="EC" id="2.7.11.1"/>
    </reaction>
</comment>
<evidence type="ECO:0000256" key="1">
    <source>
        <dbReference type="ARBA" id="ARBA00012513"/>
    </source>
</evidence>
<gene>
    <name evidence="12" type="ORF">BJY16_002209</name>
</gene>
<dbReference type="SUPFAM" id="SSF49384">
    <property type="entry name" value="Carbohydrate-binding domain"/>
    <property type="match status" value="1"/>
</dbReference>
<reference evidence="12 13" key="1">
    <citation type="submission" date="2020-08" db="EMBL/GenBank/DDBJ databases">
        <title>Sequencing the genomes of 1000 actinobacteria strains.</title>
        <authorList>
            <person name="Klenk H.-P."/>
        </authorList>
    </citation>
    <scope>NUCLEOTIDE SEQUENCE [LARGE SCALE GENOMIC DNA]</scope>
    <source>
        <strain evidence="12 13">DSM 45809</strain>
    </source>
</reference>